<keyword evidence="1" id="KW-0285">Flavoprotein</keyword>
<sequence length="595" mass="64762">MPKRVASATNSPESVPPRKTARLVAPATRPEHSTAHTTARTGASMHAVHLQSGANQSHRWRPGRVALEDPPEDVTNGGATGLGAVAATSPHVLELMREERPVPDAAEMHSDDGECECTPPGAGAHPSAAYTHGRGRGVVGEAAAEDGAVSDAAQELESAGTNSKLCCRSANFLELKKIDIKPESKSNGQVVGRESDGRGRKLEFISFHRVDLRNVLCKTLPSSVRVHFSKRLSPYVQLDTGKIEIHFKDDTTANCDVLVGCDSIRSAVRPVMLSALAADLDKAGRHIEATAALSGTNPIWTGTLYYRCLIPREPFALAFLGHWALSENILYMGKGKHIMVYTFGNGSNVKLSIGAGIGHPYLRGSDYDGPWVAPGEKAELEKEFDYFEPEVRALALHMDKPSRWALHMVPPLPAYVHNKVALLGDAAHAMEHYQSVGAGQAIGDAYILASVLAHPEINAENVTTALQVYDEIRRPFAQEVARKSHESGLLLHFNAADFSGFSAEYSASGAVDTNVIDAVGRRHEELIACLTIPRCKETRKELGNSYRGDLGIPYRSHELAVANEARYPTRWQRLKIPRSHFDPPLLQRRVMFSRG</sequence>
<keyword evidence="7" id="KW-1185">Reference proteome</keyword>
<evidence type="ECO:0000313" key="7">
    <source>
        <dbReference type="Proteomes" id="UP000016930"/>
    </source>
</evidence>
<dbReference type="Pfam" id="PF01494">
    <property type="entry name" value="FAD_binding_3"/>
    <property type="match status" value="1"/>
</dbReference>
<evidence type="ECO:0000256" key="4">
    <source>
        <dbReference type="SAM" id="MobiDB-lite"/>
    </source>
</evidence>
<name>M2PI12_CERS8</name>
<dbReference type="EMBL" id="KB445799">
    <property type="protein sequence ID" value="EMD35744.1"/>
    <property type="molecule type" value="Genomic_DNA"/>
</dbReference>
<dbReference type="SUPFAM" id="SSF54373">
    <property type="entry name" value="FAD-linked reductases, C-terminal domain"/>
    <property type="match status" value="1"/>
</dbReference>
<dbReference type="GO" id="GO:0071949">
    <property type="term" value="F:FAD binding"/>
    <property type="evidence" value="ECO:0007669"/>
    <property type="project" value="InterPro"/>
</dbReference>
<dbReference type="InterPro" id="IPR036188">
    <property type="entry name" value="FAD/NAD-bd_sf"/>
</dbReference>
<dbReference type="GO" id="GO:0016491">
    <property type="term" value="F:oxidoreductase activity"/>
    <property type="evidence" value="ECO:0007669"/>
    <property type="project" value="UniProtKB-KW"/>
</dbReference>
<organism evidence="6 7">
    <name type="scientific">Ceriporiopsis subvermispora (strain B)</name>
    <name type="common">White-rot fungus</name>
    <name type="synonym">Gelatoporia subvermispora</name>
    <dbReference type="NCBI Taxonomy" id="914234"/>
    <lineage>
        <taxon>Eukaryota</taxon>
        <taxon>Fungi</taxon>
        <taxon>Dikarya</taxon>
        <taxon>Basidiomycota</taxon>
        <taxon>Agaricomycotina</taxon>
        <taxon>Agaricomycetes</taxon>
        <taxon>Polyporales</taxon>
        <taxon>Gelatoporiaceae</taxon>
        <taxon>Gelatoporia</taxon>
    </lineage>
</organism>
<dbReference type="PANTHER" id="PTHR46720:SF3">
    <property type="entry name" value="FAD-BINDING DOMAIN-CONTAINING PROTEIN-RELATED"/>
    <property type="match status" value="1"/>
</dbReference>
<dbReference type="STRING" id="914234.M2PI12"/>
<evidence type="ECO:0000256" key="1">
    <source>
        <dbReference type="ARBA" id="ARBA00022630"/>
    </source>
</evidence>
<dbReference type="OrthoDB" id="417877at2759"/>
<keyword evidence="2" id="KW-0274">FAD</keyword>
<dbReference type="Proteomes" id="UP000016930">
    <property type="component" value="Unassembled WGS sequence"/>
</dbReference>
<dbReference type="PRINTS" id="PR00420">
    <property type="entry name" value="RNGMNOXGNASE"/>
</dbReference>
<reference evidence="6 7" key="1">
    <citation type="journal article" date="2012" name="Proc. Natl. Acad. Sci. U.S.A.">
        <title>Comparative genomics of Ceriporiopsis subvermispora and Phanerochaete chrysosporium provide insight into selective ligninolysis.</title>
        <authorList>
            <person name="Fernandez-Fueyo E."/>
            <person name="Ruiz-Duenas F.J."/>
            <person name="Ferreira P."/>
            <person name="Floudas D."/>
            <person name="Hibbett D.S."/>
            <person name="Canessa P."/>
            <person name="Larrondo L.F."/>
            <person name="James T.Y."/>
            <person name="Seelenfreund D."/>
            <person name="Lobos S."/>
            <person name="Polanco R."/>
            <person name="Tello M."/>
            <person name="Honda Y."/>
            <person name="Watanabe T."/>
            <person name="Watanabe T."/>
            <person name="Ryu J.S."/>
            <person name="Kubicek C.P."/>
            <person name="Schmoll M."/>
            <person name="Gaskell J."/>
            <person name="Hammel K.E."/>
            <person name="St John F.J."/>
            <person name="Vanden Wymelenberg A."/>
            <person name="Sabat G."/>
            <person name="Splinter BonDurant S."/>
            <person name="Syed K."/>
            <person name="Yadav J.S."/>
            <person name="Doddapaneni H."/>
            <person name="Subramanian V."/>
            <person name="Lavin J.L."/>
            <person name="Oguiza J.A."/>
            <person name="Perez G."/>
            <person name="Pisabarro A.G."/>
            <person name="Ramirez L."/>
            <person name="Santoyo F."/>
            <person name="Master E."/>
            <person name="Coutinho P.M."/>
            <person name="Henrissat B."/>
            <person name="Lombard V."/>
            <person name="Magnuson J.K."/>
            <person name="Kuees U."/>
            <person name="Hori C."/>
            <person name="Igarashi K."/>
            <person name="Samejima M."/>
            <person name="Held B.W."/>
            <person name="Barry K.W."/>
            <person name="LaButti K.M."/>
            <person name="Lapidus A."/>
            <person name="Lindquist E.A."/>
            <person name="Lucas S.M."/>
            <person name="Riley R."/>
            <person name="Salamov A.A."/>
            <person name="Hoffmeister D."/>
            <person name="Schwenk D."/>
            <person name="Hadar Y."/>
            <person name="Yarden O."/>
            <person name="de Vries R.P."/>
            <person name="Wiebenga A."/>
            <person name="Stenlid J."/>
            <person name="Eastwood D."/>
            <person name="Grigoriev I.V."/>
            <person name="Berka R.M."/>
            <person name="Blanchette R.A."/>
            <person name="Kersten P."/>
            <person name="Martinez A.T."/>
            <person name="Vicuna R."/>
            <person name="Cullen D."/>
        </authorList>
    </citation>
    <scope>NUCLEOTIDE SEQUENCE [LARGE SCALE GENOMIC DNA]</scope>
    <source>
        <strain evidence="6 7">B</strain>
    </source>
</reference>
<dbReference type="InterPro" id="IPR002938">
    <property type="entry name" value="FAD-bd"/>
</dbReference>
<feature type="domain" description="FAD-binding" evidence="5">
    <location>
        <begin position="414"/>
        <end position="483"/>
    </location>
</feature>
<dbReference type="AlphaFoldDB" id="M2PI12"/>
<proteinExistence type="predicted"/>
<keyword evidence="3" id="KW-0560">Oxidoreductase</keyword>
<evidence type="ECO:0000256" key="2">
    <source>
        <dbReference type="ARBA" id="ARBA00022827"/>
    </source>
</evidence>
<dbReference type="InterPro" id="IPR051104">
    <property type="entry name" value="FAD_monoxygenase"/>
</dbReference>
<dbReference type="GO" id="GO:0044550">
    <property type="term" value="P:secondary metabolite biosynthetic process"/>
    <property type="evidence" value="ECO:0007669"/>
    <property type="project" value="TreeGrafter"/>
</dbReference>
<evidence type="ECO:0000256" key="3">
    <source>
        <dbReference type="ARBA" id="ARBA00023002"/>
    </source>
</evidence>
<dbReference type="HOGENOM" id="CLU_458536_0_0_1"/>
<dbReference type="Gene3D" id="3.50.50.60">
    <property type="entry name" value="FAD/NAD(P)-binding domain"/>
    <property type="match status" value="1"/>
</dbReference>
<evidence type="ECO:0000259" key="5">
    <source>
        <dbReference type="Pfam" id="PF01494"/>
    </source>
</evidence>
<accession>M2PI12</accession>
<evidence type="ECO:0000313" key="6">
    <source>
        <dbReference type="EMBL" id="EMD35744.1"/>
    </source>
</evidence>
<feature type="region of interest" description="Disordered" evidence="4">
    <location>
        <begin position="1"/>
        <end position="41"/>
    </location>
</feature>
<dbReference type="SUPFAM" id="SSF51905">
    <property type="entry name" value="FAD/NAD(P)-binding domain"/>
    <property type="match status" value="1"/>
</dbReference>
<dbReference type="PANTHER" id="PTHR46720">
    <property type="entry name" value="HYDROXYLASE, PUTATIVE (AFU_ORTHOLOGUE AFUA_3G01460)-RELATED"/>
    <property type="match status" value="1"/>
</dbReference>
<protein>
    <recommendedName>
        <fullName evidence="5">FAD-binding domain-containing protein</fullName>
    </recommendedName>
</protein>
<gene>
    <name evidence="6" type="ORF">CERSUDRAFT_74585</name>
</gene>